<proteinExistence type="inferred from homology"/>
<keyword evidence="4" id="KW-1003">Cell membrane</keyword>
<feature type="transmembrane region" description="Helical" evidence="9">
    <location>
        <begin position="350"/>
        <end position="371"/>
    </location>
</feature>
<dbReference type="GO" id="GO:0015188">
    <property type="term" value="F:L-isoleucine transmembrane transporter activity"/>
    <property type="evidence" value="ECO:0007669"/>
    <property type="project" value="TreeGrafter"/>
</dbReference>
<dbReference type="PANTHER" id="PTHR30588">
    <property type="entry name" value="BRANCHED-CHAIN AMINO ACID TRANSPORT SYSTEM 2 CARRIER PROTEIN"/>
    <property type="match status" value="1"/>
</dbReference>
<dbReference type="GO" id="GO:0015818">
    <property type="term" value="P:isoleucine transport"/>
    <property type="evidence" value="ECO:0007669"/>
    <property type="project" value="TreeGrafter"/>
</dbReference>
<feature type="transmembrane region" description="Helical" evidence="9">
    <location>
        <begin position="237"/>
        <end position="257"/>
    </location>
</feature>
<feature type="transmembrane region" description="Helical" evidence="9">
    <location>
        <begin position="324"/>
        <end position="344"/>
    </location>
</feature>
<dbReference type="GO" id="GO:0015190">
    <property type="term" value="F:L-leucine transmembrane transporter activity"/>
    <property type="evidence" value="ECO:0007669"/>
    <property type="project" value="TreeGrafter"/>
</dbReference>
<feature type="transmembrane region" description="Helical" evidence="9">
    <location>
        <begin position="156"/>
        <end position="174"/>
    </location>
</feature>
<dbReference type="InterPro" id="IPR004685">
    <property type="entry name" value="Brnchd-chn_aa_trnsp_Livcs"/>
</dbReference>
<dbReference type="PANTHER" id="PTHR30588:SF0">
    <property type="entry name" value="BRANCHED-CHAIN AMINO ACID PERMEASE BRNQ"/>
    <property type="match status" value="1"/>
</dbReference>
<dbReference type="GO" id="GO:0005886">
    <property type="term" value="C:plasma membrane"/>
    <property type="evidence" value="ECO:0007669"/>
    <property type="project" value="UniProtKB-SubCell"/>
</dbReference>
<dbReference type="EMBL" id="QNSB01000001">
    <property type="protein sequence ID" value="RBP74518.1"/>
    <property type="molecule type" value="Genomic_DNA"/>
</dbReference>
<feature type="transmembrane region" description="Helical" evidence="9">
    <location>
        <begin position="407"/>
        <end position="435"/>
    </location>
</feature>
<dbReference type="Pfam" id="PF05525">
    <property type="entry name" value="Branch_AA_trans"/>
    <property type="match status" value="1"/>
</dbReference>
<feature type="transmembrane region" description="Helical" evidence="9">
    <location>
        <begin position="121"/>
        <end position="144"/>
    </location>
</feature>
<feature type="transmembrane region" description="Helical" evidence="9">
    <location>
        <begin position="194"/>
        <end position="216"/>
    </location>
</feature>
<evidence type="ECO:0000313" key="10">
    <source>
        <dbReference type="EMBL" id="RBP74518.1"/>
    </source>
</evidence>
<dbReference type="NCBIfam" id="TIGR00796">
    <property type="entry name" value="livcs"/>
    <property type="match status" value="1"/>
</dbReference>
<name>A0A366IN69_9MICO</name>
<keyword evidence="3" id="KW-0813">Transport</keyword>
<dbReference type="GO" id="GO:0005304">
    <property type="term" value="F:L-valine transmembrane transporter activity"/>
    <property type="evidence" value="ECO:0007669"/>
    <property type="project" value="TreeGrafter"/>
</dbReference>
<organism evidence="10 11">
    <name type="scientific">Brevibacterium celere</name>
    <dbReference type="NCBI Taxonomy" id="225845"/>
    <lineage>
        <taxon>Bacteria</taxon>
        <taxon>Bacillati</taxon>
        <taxon>Actinomycetota</taxon>
        <taxon>Actinomycetes</taxon>
        <taxon>Micrococcales</taxon>
        <taxon>Brevibacteriaceae</taxon>
        <taxon>Brevibacterium</taxon>
    </lineage>
</organism>
<evidence type="ECO:0000256" key="8">
    <source>
        <dbReference type="ARBA" id="ARBA00023136"/>
    </source>
</evidence>
<feature type="transmembrane region" description="Helical" evidence="9">
    <location>
        <begin position="286"/>
        <end position="312"/>
    </location>
</feature>
<keyword evidence="7 9" id="KW-1133">Transmembrane helix</keyword>
<keyword evidence="5 9" id="KW-0812">Transmembrane</keyword>
<reference evidence="10 11" key="1">
    <citation type="submission" date="2018-06" db="EMBL/GenBank/DDBJ databases">
        <title>Freshwater and sediment microbial communities from various areas in North America, analyzing microbe dynamics in response to fracking.</title>
        <authorList>
            <person name="Lamendella R."/>
        </authorList>
    </citation>
    <scope>NUCLEOTIDE SEQUENCE [LARGE SCALE GENOMIC DNA]</scope>
    <source>
        <strain evidence="10 11">3b_TX</strain>
    </source>
</reference>
<evidence type="ECO:0000256" key="1">
    <source>
        <dbReference type="ARBA" id="ARBA00004651"/>
    </source>
</evidence>
<comment type="similarity">
    <text evidence="2">Belongs to the branched chain amino acid transporter family.</text>
</comment>
<comment type="subcellular location">
    <subcellularLocation>
        <location evidence="1">Cell membrane</location>
        <topology evidence="1">Multi-pass membrane protein</topology>
    </subcellularLocation>
</comment>
<dbReference type="AlphaFoldDB" id="A0A366IN69"/>
<keyword evidence="8 9" id="KW-0472">Membrane</keyword>
<keyword evidence="6" id="KW-0029">Amino-acid transport</keyword>
<evidence type="ECO:0000256" key="3">
    <source>
        <dbReference type="ARBA" id="ARBA00022448"/>
    </source>
</evidence>
<keyword evidence="11" id="KW-1185">Reference proteome</keyword>
<comment type="caution">
    <text evidence="10">The sequence shown here is derived from an EMBL/GenBank/DDBJ whole genome shotgun (WGS) entry which is preliminary data.</text>
</comment>
<evidence type="ECO:0000256" key="4">
    <source>
        <dbReference type="ARBA" id="ARBA00022475"/>
    </source>
</evidence>
<accession>A0A366IN69</accession>
<feature type="transmembrane region" description="Helical" evidence="9">
    <location>
        <begin position="378"/>
        <end position="401"/>
    </location>
</feature>
<evidence type="ECO:0000313" key="11">
    <source>
        <dbReference type="Proteomes" id="UP000253509"/>
    </source>
</evidence>
<sequence>MSGGERLSKGKVFALGLLLFAMFLGAGNTIFAPMVGQGAGEDMWLPMSGFLITGVGLVLLAIIALSMCGGDVEVLASRVSSKFSAVFCLLLFLALGPLYVIPRTTSVVYEITVKPSLSADLAAGPWALLVFSLVFTVLSVWLSLNPSKLVDRIGKAITPVFTILLAIIVIRSLIAPMGDPQPAVAPYTEHPFFLGFTDGYGTMDALAALVFAAVFIQSIRGLGVTSKRGIAMTFLKAGLITVVGLALLHISLAWIGASSVEAIGRPDNGGELLAEASRQLLGYPGVLMIGGVILLTGLTTNVACITCVADYLAKKFPKLGYRGWMLLVAGVGFVFANFGLTLVLSTALPVLYLLYPVGMTLIVLALCDRLFGGYRAVYVGAIVGATAIAIIDALKAAGVAVDQLDSWFSFIPFFSAGAGWVVPAVLGGLIGFIVATTGRHPHPDRASELTEARS</sequence>
<dbReference type="RefSeq" id="WP_113902856.1">
    <property type="nucleotide sequence ID" value="NZ_QNSB01000001.1"/>
</dbReference>
<protein>
    <submittedName>
        <fullName evidence="10">LIVCS family branched-chain amino acid:cation transporter</fullName>
    </submittedName>
</protein>
<dbReference type="Proteomes" id="UP000253509">
    <property type="component" value="Unassembled WGS sequence"/>
</dbReference>
<evidence type="ECO:0000256" key="2">
    <source>
        <dbReference type="ARBA" id="ARBA00008540"/>
    </source>
</evidence>
<feature type="transmembrane region" description="Helical" evidence="9">
    <location>
        <begin position="12"/>
        <end position="31"/>
    </location>
</feature>
<feature type="transmembrane region" description="Helical" evidence="9">
    <location>
        <begin position="43"/>
        <end position="67"/>
    </location>
</feature>
<dbReference type="GO" id="GO:0015820">
    <property type="term" value="P:L-leucine transport"/>
    <property type="evidence" value="ECO:0007669"/>
    <property type="project" value="TreeGrafter"/>
</dbReference>
<evidence type="ECO:0000256" key="6">
    <source>
        <dbReference type="ARBA" id="ARBA00022970"/>
    </source>
</evidence>
<gene>
    <name evidence="10" type="ORF">DFO65_101237</name>
</gene>
<evidence type="ECO:0000256" key="5">
    <source>
        <dbReference type="ARBA" id="ARBA00022692"/>
    </source>
</evidence>
<evidence type="ECO:0000256" key="9">
    <source>
        <dbReference type="SAM" id="Phobius"/>
    </source>
</evidence>
<evidence type="ECO:0000256" key="7">
    <source>
        <dbReference type="ARBA" id="ARBA00022989"/>
    </source>
</evidence>
<feature type="transmembrane region" description="Helical" evidence="9">
    <location>
        <begin position="79"/>
        <end position="101"/>
    </location>
</feature>